<reference evidence="2 3" key="1">
    <citation type="submission" date="2024-10" db="EMBL/GenBank/DDBJ databases">
        <authorList>
            <person name="Kim D."/>
        </authorList>
    </citation>
    <scope>NUCLEOTIDE SEQUENCE [LARGE SCALE GENOMIC DNA]</scope>
    <source>
        <strain evidence="2">BH-2024</strain>
    </source>
</reference>
<dbReference type="AlphaFoldDB" id="A0ABD2L0T3"/>
<feature type="region of interest" description="Disordered" evidence="1">
    <location>
        <begin position="227"/>
        <end position="263"/>
    </location>
</feature>
<feature type="region of interest" description="Disordered" evidence="1">
    <location>
        <begin position="1"/>
        <end position="40"/>
    </location>
</feature>
<sequence>MEAENVPPQNELEKLEREALDSKKSKSRSHEERLKNEIAQMMGQLREAMKEEVRGAVEELWAKTEPLLLAQKRSTDALTEAFDEFTSQVHIAGRSMDEERADNQQSSDNPSENDGETDPPVSGEPNPQVSGRPNPPVSGEPVQASSLPPEQPNVNVRYTKVNIGAPQRGGRGQWGPPGCKGPWKAQGPAPKHQKRVGYLMRQLERELKEDQAPEVCMCWSCRRGKWSGDRGGRGGGMGRGHRGAYGRGRTNYQQHAGPSHCGH</sequence>
<evidence type="ECO:0000256" key="1">
    <source>
        <dbReference type="SAM" id="MobiDB-lite"/>
    </source>
</evidence>
<feature type="compositionally biased region" description="Basic and acidic residues" evidence="1">
    <location>
        <begin position="11"/>
        <end position="36"/>
    </location>
</feature>
<keyword evidence="3" id="KW-1185">Reference proteome</keyword>
<accession>A0ABD2L0T3</accession>
<organism evidence="2 3">
    <name type="scientific">Heterodera trifolii</name>
    <dbReference type="NCBI Taxonomy" id="157864"/>
    <lineage>
        <taxon>Eukaryota</taxon>
        <taxon>Metazoa</taxon>
        <taxon>Ecdysozoa</taxon>
        <taxon>Nematoda</taxon>
        <taxon>Chromadorea</taxon>
        <taxon>Rhabditida</taxon>
        <taxon>Tylenchina</taxon>
        <taxon>Tylenchomorpha</taxon>
        <taxon>Tylenchoidea</taxon>
        <taxon>Heteroderidae</taxon>
        <taxon>Heteroderinae</taxon>
        <taxon>Heterodera</taxon>
    </lineage>
</organism>
<feature type="region of interest" description="Disordered" evidence="1">
    <location>
        <begin position="89"/>
        <end position="194"/>
    </location>
</feature>
<evidence type="ECO:0000313" key="3">
    <source>
        <dbReference type="Proteomes" id="UP001620626"/>
    </source>
</evidence>
<proteinExistence type="predicted"/>
<dbReference type="EMBL" id="JBICBT010000582">
    <property type="protein sequence ID" value="KAL3108830.1"/>
    <property type="molecule type" value="Genomic_DNA"/>
</dbReference>
<name>A0ABD2L0T3_9BILA</name>
<comment type="caution">
    <text evidence="2">The sequence shown here is derived from an EMBL/GenBank/DDBJ whole genome shotgun (WGS) entry which is preliminary data.</text>
</comment>
<evidence type="ECO:0000313" key="2">
    <source>
        <dbReference type="EMBL" id="KAL3108830.1"/>
    </source>
</evidence>
<protein>
    <submittedName>
        <fullName evidence="2">Uncharacterized protein</fullName>
    </submittedName>
</protein>
<dbReference type="Proteomes" id="UP001620626">
    <property type="component" value="Unassembled WGS sequence"/>
</dbReference>
<gene>
    <name evidence="2" type="ORF">niasHT_015006</name>
</gene>
<feature type="compositionally biased region" description="Polar residues" evidence="1">
    <location>
        <begin position="143"/>
        <end position="156"/>
    </location>
</feature>